<keyword evidence="5" id="KW-0732">Signal</keyword>
<feature type="signal peptide" evidence="5">
    <location>
        <begin position="1"/>
        <end position="19"/>
    </location>
</feature>
<name>A0A6L6GGY4_9GAMM</name>
<dbReference type="Gene3D" id="3.30.1330.60">
    <property type="entry name" value="OmpA-like domain"/>
    <property type="match status" value="1"/>
</dbReference>
<dbReference type="PANTHER" id="PTHR30329">
    <property type="entry name" value="STATOR ELEMENT OF FLAGELLAR MOTOR COMPLEX"/>
    <property type="match status" value="1"/>
</dbReference>
<feature type="chain" id="PRO_5026816440" evidence="5">
    <location>
        <begin position="20"/>
        <end position="153"/>
    </location>
</feature>
<proteinExistence type="predicted"/>
<dbReference type="SUPFAM" id="SSF103088">
    <property type="entry name" value="OmpA-like"/>
    <property type="match status" value="1"/>
</dbReference>
<evidence type="ECO:0000259" key="6">
    <source>
        <dbReference type="PROSITE" id="PS51123"/>
    </source>
</evidence>
<organism evidence="7 8">
    <name type="scientific">Acinetobacter faecalis</name>
    <dbReference type="NCBI Taxonomy" id="2665161"/>
    <lineage>
        <taxon>Bacteria</taxon>
        <taxon>Pseudomonadati</taxon>
        <taxon>Pseudomonadota</taxon>
        <taxon>Gammaproteobacteria</taxon>
        <taxon>Moraxellales</taxon>
        <taxon>Moraxellaceae</taxon>
        <taxon>Acinetobacter</taxon>
    </lineage>
</organism>
<dbReference type="CDD" id="cd07185">
    <property type="entry name" value="OmpA_C-like"/>
    <property type="match status" value="1"/>
</dbReference>
<evidence type="ECO:0000256" key="1">
    <source>
        <dbReference type="ARBA" id="ARBA00004442"/>
    </source>
</evidence>
<dbReference type="InterPro" id="IPR006665">
    <property type="entry name" value="OmpA-like"/>
</dbReference>
<reference evidence="7 8" key="1">
    <citation type="submission" date="2019-11" db="EMBL/GenBank/DDBJ databases">
        <authorList>
            <person name="An D."/>
        </authorList>
    </citation>
    <scope>NUCLEOTIDE SEQUENCE [LARGE SCALE GENOMIC DNA]</scope>
    <source>
        <strain evidence="7 8">YIM 103518</strain>
    </source>
</reference>
<sequence>MNKKILAVIVSSAFFVGCATTSGNKNTTDEKAEVQNALTELKNGVSIHFANNSSQIDPQYQPYLLAAAKGLSQSPDFKLEIDGHTDGSGTKAVNQKLSLARANSVATVLVAEHSVNSDQLITEGFGSAQPIASNSTAEGRATNRRATVTLITP</sequence>
<dbReference type="InterPro" id="IPR006664">
    <property type="entry name" value="OMP_bac"/>
</dbReference>
<dbReference type="PANTHER" id="PTHR30329:SF21">
    <property type="entry name" value="LIPOPROTEIN YIAD-RELATED"/>
    <property type="match status" value="1"/>
</dbReference>
<evidence type="ECO:0000256" key="5">
    <source>
        <dbReference type="SAM" id="SignalP"/>
    </source>
</evidence>
<comment type="subcellular location">
    <subcellularLocation>
        <location evidence="1">Cell outer membrane</location>
    </subcellularLocation>
</comment>
<comment type="caution">
    <text evidence="7">The sequence shown here is derived from an EMBL/GenBank/DDBJ whole genome shotgun (WGS) entry which is preliminary data.</text>
</comment>
<dbReference type="Proteomes" id="UP000473854">
    <property type="component" value="Unassembled WGS sequence"/>
</dbReference>
<accession>A0A6L6GGY4</accession>
<dbReference type="Pfam" id="PF00691">
    <property type="entry name" value="OmpA"/>
    <property type="match status" value="1"/>
</dbReference>
<dbReference type="EMBL" id="WLYL01000015">
    <property type="protein sequence ID" value="MTD11074.1"/>
    <property type="molecule type" value="Genomic_DNA"/>
</dbReference>
<dbReference type="RefSeq" id="WP_154772684.1">
    <property type="nucleotide sequence ID" value="NZ_JAXHPP010000015.1"/>
</dbReference>
<keyword evidence="2 4" id="KW-0472">Membrane</keyword>
<protein>
    <submittedName>
        <fullName evidence="7">OmpA family protein</fullName>
    </submittedName>
</protein>
<keyword evidence="3" id="KW-0998">Cell outer membrane</keyword>
<dbReference type="PRINTS" id="PR01021">
    <property type="entry name" value="OMPADOMAIN"/>
</dbReference>
<evidence type="ECO:0000313" key="8">
    <source>
        <dbReference type="Proteomes" id="UP000473854"/>
    </source>
</evidence>
<dbReference type="PROSITE" id="PS51123">
    <property type="entry name" value="OMPA_2"/>
    <property type="match status" value="1"/>
</dbReference>
<evidence type="ECO:0000313" key="7">
    <source>
        <dbReference type="EMBL" id="MTD11074.1"/>
    </source>
</evidence>
<dbReference type="PROSITE" id="PS51257">
    <property type="entry name" value="PROKAR_LIPOPROTEIN"/>
    <property type="match status" value="1"/>
</dbReference>
<evidence type="ECO:0000256" key="2">
    <source>
        <dbReference type="ARBA" id="ARBA00023136"/>
    </source>
</evidence>
<dbReference type="InterPro" id="IPR036737">
    <property type="entry name" value="OmpA-like_sf"/>
</dbReference>
<dbReference type="InterPro" id="IPR050330">
    <property type="entry name" value="Bact_OuterMem_StrucFunc"/>
</dbReference>
<dbReference type="GO" id="GO:0009279">
    <property type="term" value="C:cell outer membrane"/>
    <property type="evidence" value="ECO:0007669"/>
    <property type="project" value="UniProtKB-SubCell"/>
</dbReference>
<feature type="domain" description="OmpA-like" evidence="6">
    <location>
        <begin position="36"/>
        <end position="153"/>
    </location>
</feature>
<evidence type="ECO:0000256" key="4">
    <source>
        <dbReference type="PROSITE-ProRule" id="PRU00473"/>
    </source>
</evidence>
<evidence type="ECO:0000256" key="3">
    <source>
        <dbReference type="ARBA" id="ARBA00023237"/>
    </source>
</evidence>
<gene>
    <name evidence="7" type="ORF">GIX10_06430</name>
</gene>
<dbReference type="AlphaFoldDB" id="A0A6L6GGY4"/>